<evidence type="ECO:0000313" key="2">
    <source>
        <dbReference type="Proteomes" id="UP000605099"/>
    </source>
</evidence>
<dbReference type="Gene3D" id="3.10.450.50">
    <property type="match status" value="1"/>
</dbReference>
<name>A0ABQ2JU69_9SPHN</name>
<reference evidence="2" key="1">
    <citation type="journal article" date="2019" name="Int. J. Syst. Evol. Microbiol.">
        <title>The Global Catalogue of Microorganisms (GCM) 10K type strain sequencing project: providing services to taxonomists for standard genome sequencing and annotation.</title>
        <authorList>
            <consortium name="The Broad Institute Genomics Platform"/>
            <consortium name="The Broad Institute Genome Sequencing Center for Infectious Disease"/>
            <person name="Wu L."/>
            <person name="Ma J."/>
        </authorList>
    </citation>
    <scope>NUCLEOTIDE SEQUENCE [LARGE SCALE GENOMIC DNA]</scope>
    <source>
        <strain evidence="2">CGMCC 1.6784</strain>
    </source>
</reference>
<comment type="caution">
    <text evidence="1">The sequence shown here is derived from an EMBL/GenBank/DDBJ whole genome shotgun (WGS) entry which is preliminary data.</text>
</comment>
<dbReference type="InterPro" id="IPR032710">
    <property type="entry name" value="NTF2-like_dom_sf"/>
</dbReference>
<dbReference type="RefSeq" id="WP_188820680.1">
    <property type="nucleotide sequence ID" value="NZ_BMLK01000013.1"/>
</dbReference>
<dbReference type="EMBL" id="BMLK01000013">
    <property type="protein sequence ID" value="GGN54074.1"/>
    <property type="molecule type" value="Genomic_DNA"/>
</dbReference>
<dbReference type="Proteomes" id="UP000605099">
    <property type="component" value="Unassembled WGS sequence"/>
</dbReference>
<organism evidence="1 2">
    <name type="scientific">Novosphingobium indicum</name>
    <dbReference type="NCBI Taxonomy" id="462949"/>
    <lineage>
        <taxon>Bacteria</taxon>
        <taxon>Pseudomonadati</taxon>
        <taxon>Pseudomonadota</taxon>
        <taxon>Alphaproteobacteria</taxon>
        <taxon>Sphingomonadales</taxon>
        <taxon>Sphingomonadaceae</taxon>
        <taxon>Novosphingobium</taxon>
    </lineage>
</organism>
<evidence type="ECO:0008006" key="3">
    <source>
        <dbReference type="Google" id="ProtNLM"/>
    </source>
</evidence>
<evidence type="ECO:0000313" key="1">
    <source>
        <dbReference type="EMBL" id="GGN54074.1"/>
    </source>
</evidence>
<protein>
    <recommendedName>
        <fullName evidence="3">SnoaL-like domain-containing protein</fullName>
    </recommendedName>
</protein>
<gene>
    <name evidence="1" type="ORF">GCM10011349_29370</name>
</gene>
<sequence>MIQPEIDPEIRKLIHDVVHVGSAYDIDGMERLYTADQIFLVLGSDGIVTRVLRDESIAEFRARREAGEPPLSTEHRVLHIEQQGDDATAILYRRMSPEAPAAMYELRLRRESGIWMVAGETVTPWPGGVEGNFLPPRQKAALSTDEA</sequence>
<accession>A0ABQ2JU69</accession>
<dbReference type="SUPFAM" id="SSF54427">
    <property type="entry name" value="NTF2-like"/>
    <property type="match status" value="1"/>
</dbReference>
<proteinExistence type="predicted"/>
<keyword evidence="2" id="KW-1185">Reference proteome</keyword>